<proteinExistence type="inferred from homology"/>
<dbReference type="Proteomes" id="UP000030016">
    <property type="component" value="Unassembled WGS sequence"/>
</dbReference>
<dbReference type="PROSITE" id="PS50949">
    <property type="entry name" value="HTH_GNTR"/>
    <property type="match status" value="1"/>
</dbReference>
<evidence type="ECO:0000256" key="5">
    <source>
        <dbReference type="ARBA" id="ARBA00023163"/>
    </source>
</evidence>
<evidence type="ECO:0000256" key="4">
    <source>
        <dbReference type="ARBA" id="ARBA00023125"/>
    </source>
</evidence>
<comment type="caution">
    <text evidence="7">The sequence shown here is derived from an EMBL/GenBank/DDBJ whole genome shotgun (WGS) entry which is preliminary data.</text>
</comment>
<dbReference type="InterPro" id="IPR036390">
    <property type="entry name" value="WH_DNA-bd_sf"/>
</dbReference>
<dbReference type="Pfam" id="PF00392">
    <property type="entry name" value="GntR"/>
    <property type="match status" value="1"/>
</dbReference>
<dbReference type="InterPro" id="IPR015422">
    <property type="entry name" value="PyrdxlP-dep_Trfase_small"/>
</dbReference>
<dbReference type="SMART" id="SM00345">
    <property type="entry name" value="HTH_GNTR"/>
    <property type="match status" value="1"/>
</dbReference>
<reference evidence="7 8" key="1">
    <citation type="submission" date="2014-01" db="EMBL/GenBank/DDBJ databases">
        <title>Plasmidome dynamics in the species complex Clostridium novyi sensu lato converts strains of independent lineages into distinctly different pathogens.</title>
        <authorList>
            <person name="Skarin H."/>
            <person name="Segerman B."/>
        </authorList>
    </citation>
    <scope>NUCLEOTIDE SEQUENCE [LARGE SCALE GENOMIC DNA]</scope>
    <source>
        <strain evidence="7 8">4570</strain>
    </source>
</reference>
<dbReference type="CDD" id="cd00609">
    <property type="entry name" value="AAT_like"/>
    <property type="match status" value="1"/>
</dbReference>
<protein>
    <submittedName>
        <fullName evidence="7">GntR family transcriptional regulator</fullName>
    </submittedName>
</protein>
<evidence type="ECO:0000313" key="8">
    <source>
        <dbReference type="Proteomes" id="UP000030016"/>
    </source>
</evidence>
<dbReference type="InterPro" id="IPR015424">
    <property type="entry name" value="PyrdxlP-dep_Trfase"/>
</dbReference>
<keyword evidence="2" id="KW-0663">Pyridoxal phosphate</keyword>
<comment type="similarity">
    <text evidence="1">In the C-terminal section; belongs to the class-I pyridoxal-phosphate-dependent aminotransferase family.</text>
</comment>
<evidence type="ECO:0000313" key="7">
    <source>
        <dbReference type="EMBL" id="KGN03484.1"/>
    </source>
</evidence>
<dbReference type="InterPro" id="IPR036388">
    <property type="entry name" value="WH-like_DNA-bd_sf"/>
</dbReference>
<evidence type="ECO:0000259" key="6">
    <source>
        <dbReference type="PROSITE" id="PS50949"/>
    </source>
</evidence>
<dbReference type="RefSeq" id="WP_039247913.1">
    <property type="nucleotide sequence ID" value="NZ_JDRX01000001.1"/>
</dbReference>
<dbReference type="InterPro" id="IPR015421">
    <property type="entry name" value="PyrdxlP-dep_Trfase_major"/>
</dbReference>
<dbReference type="InterPro" id="IPR004839">
    <property type="entry name" value="Aminotransferase_I/II_large"/>
</dbReference>
<keyword evidence="5" id="KW-0804">Transcription</keyword>
<dbReference type="GO" id="GO:0030170">
    <property type="term" value="F:pyridoxal phosphate binding"/>
    <property type="evidence" value="ECO:0007669"/>
    <property type="project" value="InterPro"/>
</dbReference>
<keyword evidence="4" id="KW-0238">DNA-binding</keyword>
<dbReference type="AlphaFoldDB" id="A0AA89CTP7"/>
<dbReference type="SUPFAM" id="SSF53383">
    <property type="entry name" value="PLP-dependent transferases"/>
    <property type="match status" value="1"/>
</dbReference>
<gene>
    <name evidence="7" type="ORF">Z969_00500</name>
</gene>
<dbReference type="PANTHER" id="PTHR46577:SF1">
    <property type="entry name" value="HTH-TYPE TRANSCRIPTIONAL REGULATORY PROTEIN GABR"/>
    <property type="match status" value="1"/>
</dbReference>
<dbReference type="InterPro" id="IPR000524">
    <property type="entry name" value="Tscrpt_reg_HTH_GntR"/>
</dbReference>
<dbReference type="CDD" id="cd07377">
    <property type="entry name" value="WHTH_GntR"/>
    <property type="match status" value="1"/>
</dbReference>
<dbReference type="Gene3D" id="3.90.1150.10">
    <property type="entry name" value="Aspartate Aminotransferase, domain 1"/>
    <property type="match status" value="1"/>
</dbReference>
<organism evidence="7 8">
    <name type="scientific">Clostridium novyi A str. 4570</name>
    <dbReference type="NCBI Taxonomy" id="1444290"/>
    <lineage>
        <taxon>Bacteria</taxon>
        <taxon>Bacillati</taxon>
        <taxon>Bacillota</taxon>
        <taxon>Clostridia</taxon>
        <taxon>Eubacteriales</taxon>
        <taxon>Clostridiaceae</taxon>
        <taxon>Clostridium</taxon>
    </lineage>
</organism>
<feature type="domain" description="HTH gntR-type" evidence="6">
    <location>
        <begin position="12"/>
        <end position="80"/>
    </location>
</feature>
<dbReference type="GO" id="GO:0003677">
    <property type="term" value="F:DNA binding"/>
    <property type="evidence" value="ECO:0007669"/>
    <property type="project" value="UniProtKB-KW"/>
</dbReference>
<accession>A0AA89CTP7</accession>
<keyword evidence="3" id="KW-0805">Transcription regulation</keyword>
<dbReference type="GO" id="GO:0003824">
    <property type="term" value="F:catalytic activity"/>
    <property type="evidence" value="ECO:0007669"/>
    <property type="project" value="UniProtKB-ARBA"/>
</dbReference>
<evidence type="ECO:0000256" key="3">
    <source>
        <dbReference type="ARBA" id="ARBA00023015"/>
    </source>
</evidence>
<dbReference type="Gene3D" id="1.10.10.10">
    <property type="entry name" value="Winged helix-like DNA-binding domain superfamily/Winged helix DNA-binding domain"/>
    <property type="match status" value="1"/>
</dbReference>
<name>A0AA89CTP7_CLONO</name>
<sequence length="474" mass="55255">MDKYHIKFKEDSPKYIQIVNHLKRLILNKRIVDGEKLPAIRALAKHLEVNNVTIVNAYKRLEIEGFAVQKIGSGTFAKGREENIELLREYSNIYRKINSGSLKKYIDFTGETTCAEFFPVKTFKKVLNEVLDRYGSEVFTYQDILGYNGLRNSIKERFWKNKISSDNILIVSGAQQGIDIASKAIININDNILVEKPTYSGALNVFKSRRANIFEVDIKEDGIDIHSLKKILKKNKIKCFYLMSYFQNPTGNTYSKEDKMEILNLAEEYDFYIIEDDYLSELIYDDNIKYNSFKSLDIYDRVIYIKSFSKIFLPGIRMGYLIPPKIFSDRVQSCKVNTDITTSSLMQRALDLYIKEGYWKTHMEFLNNSYKQRYYYMKKCIEDKLKDKVTFKSPGGGLNFYLKINEDIPINAVELFNKCKYNKVIITPGEIFYNNIHSGEKYFRLGFSSTDIDEIEKGIDIINKVLLQKGEIKL</sequence>
<dbReference type="PANTHER" id="PTHR46577">
    <property type="entry name" value="HTH-TYPE TRANSCRIPTIONAL REGULATORY PROTEIN GABR"/>
    <property type="match status" value="1"/>
</dbReference>
<evidence type="ECO:0000256" key="1">
    <source>
        <dbReference type="ARBA" id="ARBA00005384"/>
    </source>
</evidence>
<evidence type="ECO:0000256" key="2">
    <source>
        <dbReference type="ARBA" id="ARBA00022898"/>
    </source>
</evidence>
<dbReference type="Gene3D" id="3.40.640.10">
    <property type="entry name" value="Type I PLP-dependent aspartate aminotransferase-like (Major domain)"/>
    <property type="match status" value="1"/>
</dbReference>
<dbReference type="GO" id="GO:0003700">
    <property type="term" value="F:DNA-binding transcription factor activity"/>
    <property type="evidence" value="ECO:0007669"/>
    <property type="project" value="InterPro"/>
</dbReference>
<dbReference type="Pfam" id="PF00155">
    <property type="entry name" value="Aminotran_1_2"/>
    <property type="match status" value="1"/>
</dbReference>
<dbReference type="InterPro" id="IPR051446">
    <property type="entry name" value="HTH_trans_reg/aminotransferase"/>
</dbReference>
<dbReference type="SUPFAM" id="SSF46785">
    <property type="entry name" value="Winged helix' DNA-binding domain"/>
    <property type="match status" value="1"/>
</dbReference>
<dbReference type="EMBL" id="JDRX01000001">
    <property type="protein sequence ID" value="KGN03484.1"/>
    <property type="molecule type" value="Genomic_DNA"/>
</dbReference>